<evidence type="ECO:0000256" key="2">
    <source>
        <dbReference type="ARBA" id="ARBA00022771"/>
    </source>
</evidence>
<name>A0AAD6F0X3_9POAL</name>
<keyword evidence="4" id="KW-1133">Transmembrane helix</keyword>
<dbReference type="AlphaFoldDB" id="A0AAD6F0X3"/>
<keyword evidence="4" id="KW-0472">Membrane</keyword>
<evidence type="ECO:0000313" key="7">
    <source>
        <dbReference type="Proteomes" id="UP001210211"/>
    </source>
</evidence>
<dbReference type="InterPro" id="IPR013083">
    <property type="entry name" value="Znf_RING/FYVE/PHD"/>
</dbReference>
<evidence type="ECO:0000313" key="6">
    <source>
        <dbReference type="EMBL" id="KAJ3708205.1"/>
    </source>
</evidence>
<keyword evidence="1" id="KW-0479">Metal-binding</keyword>
<reference evidence="6 7" key="1">
    <citation type="journal article" date="2022" name="Cell">
        <title>Repeat-based holocentromeres influence genome architecture and karyotype evolution.</title>
        <authorList>
            <person name="Hofstatter P.G."/>
            <person name="Thangavel G."/>
            <person name="Lux T."/>
            <person name="Neumann P."/>
            <person name="Vondrak T."/>
            <person name="Novak P."/>
            <person name="Zhang M."/>
            <person name="Costa L."/>
            <person name="Castellani M."/>
            <person name="Scott A."/>
            <person name="Toegelov H."/>
            <person name="Fuchs J."/>
            <person name="Mata-Sucre Y."/>
            <person name="Dias Y."/>
            <person name="Vanzela A.L.L."/>
            <person name="Huettel B."/>
            <person name="Almeida C.C.S."/>
            <person name="Simkova H."/>
            <person name="Souza G."/>
            <person name="Pedrosa-Harand A."/>
            <person name="Macas J."/>
            <person name="Mayer K.F.X."/>
            <person name="Houben A."/>
            <person name="Marques A."/>
        </authorList>
    </citation>
    <scope>NUCLEOTIDE SEQUENCE [LARGE SCALE GENOMIC DNA]</scope>
    <source>
        <strain evidence="6">RhyTen1mFocal</strain>
    </source>
</reference>
<dbReference type="InterPro" id="IPR022143">
    <property type="entry name" value="DUF3675"/>
</dbReference>
<dbReference type="Pfam" id="PF12428">
    <property type="entry name" value="DUF3675"/>
    <property type="match status" value="1"/>
</dbReference>
<keyword evidence="2" id="KW-0863">Zinc-finger</keyword>
<accession>A0AAD6F0X3</accession>
<dbReference type="Gene3D" id="3.30.40.10">
    <property type="entry name" value="Zinc/RING finger domain, C3HC4 (zinc finger)"/>
    <property type="match status" value="1"/>
</dbReference>
<feature type="transmembrane region" description="Helical" evidence="4">
    <location>
        <begin position="244"/>
        <end position="263"/>
    </location>
</feature>
<dbReference type="GO" id="GO:0016020">
    <property type="term" value="C:membrane"/>
    <property type="evidence" value="ECO:0007669"/>
    <property type="project" value="TreeGrafter"/>
</dbReference>
<dbReference type="PANTHER" id="PTHR23012">
    <property type="entry name" value="RING/FYVE/PHD ZINC FINGER DOMAIN-CONTAINING"/>
    <property type="match status" value="1"/>
</dbReference>
<evidence type="ECO:0000256" key="3">
    <source>
        <dbReference type="ARBA" id="ARBA00022833"/>
    </source>
</evidence>
<gene>
    <name evidence="6" type="ORF">LUZ61_011910</name>
</gene>
<dbReference type="Proteomes" id="UP001210211">
    <property type="component" value="Unassembled WGS sequence"/>
</dbReference>
<keyword evidence="3" id="KW-0862">Zinc</keyword>
<dbReference type="EMBL" id="JAMRDG010000001">
    <property type="protein sequence ID" value="KAJ3708205.1"/>
    <property type="molecule type" value="Genomic_DNA"/>
</dbReference>
<dbReference type="GO" id="GO:0004842">
    <property type="term" value="F:ubiquitin-protein transferase activity"/>
    <property type="evidence" value="ECO:0007669"/>
    <property type="project" value="TreeGrafter"/>
</dbReference>
<dbReference type="PROSITE" id="PS51292">
    <property type="entry name" value="ZF_RING_CH"/>
    <property type="match status" value="1"/>
</dbReference>
<dbReference type="CDD" id="cd16495">
    <property type="entry name" value="RING_CH-C4HC3_MARCH"/>
    <property type="match status" value="1"/>
</dbReference>
<evidence type="ECO:0000256" key="1">
    <source>
        <dbReference type="ARBA" id="ARBA00022723"/>
    </source>
</evidence>
<dbReference type="Pfam" id="PF12906">
    <property type="entry name" value="RINGv"/>
    <property type="match status" value="1"/>
</dbReference>
<dbReference type="InterPro" id="IPR011016">
    <property type="entry name" value="Znf_RING-CH"/>
</dbReference>
<feature type="transmembrane region" description="Helical" evidence="4">
    <location>
        <begin position="215"/>
        <end position="232"/>
    </location>
</feature>
<proteinExistence type="predicted"/>
<dbReference type="PANTHER" id="PTHR23012:SF176">
    <property type="entry name" value="OS01G0894600 PROTEIN"/>
    <property type="match status" value="1"/>
</dbReference>
<dbReference type="GO" id="GO:0016567">
    <property type="term" value="P:protein ubiquitination"/>
    <property type="evidence" value="ECO:0007669"/>
    <property type="project" value="TreeGrafter"/>
</dbReference>
<keyword evidence="4" id="KW-0812">Transmembrane</keyword>
<dbReference type="SMART" id="SM00744">
    <property type="entry name" value="RINGv"/>
    <property type="match status" value="1"/>
</dbReference>
<organism evidence="6 7">
    <name type="scientific">Rhynchospora tenuis</name>
    <dbReference type="NCBI Taxonomy" id="198213"/>
    <lineage>
        <taxon>Eukaryota</taxon>
        <taxon>Viridiplantae</taxon>
        <taxon>Streptophyta</taxon>
        <taxon>Embryophyta</taxon>
        <taxon>Tracheophyta</taxon>
        <taxon>Spermatophyta</taxon>
        <taxon>Magnoliopsida</taxon>
        <taxon>Liliopsida</taxon>
        <taxon>Poales</taxon>
        <taxon>Cyperaceae</taxon>
        <taxon>Cyperoideae</taxon>
        <taxon>Rhynchosporeae</taxon>
        <taxon>Rhynchospora</taxon>
    </lineage>
</organism>
<evidence type="ECO:0000256" key="4">
    <source>
        <dbReference type="SAM" id="Phobius"/>
    </source>
</evidence>
<dbReference type="GO" id="GO:0008270">
    <property type="term" value="F:zinc ion binding"/>
    <property type="evidence" value="ECO:0007669"/>
    <property type="project" value="UniProtKB-KW"/>
</dbReference>
<dbReference type="InterPro" id="IPR033275">
    <property type="entry name" value="MARCH-like"/>
</dbReference>
<protein>
    <recommendedName>
        <fullName evidence="5">RING-CH-type domain-containing protein</fullName>
    </recommendedName>
</protein>
<sequence>MFILIISPTIHYLSVLCYFQSLIREKNNKGKEKGRDMVGDFMVCVDRIIASACFEASGAGEGGAQVTEEVGEETKSRNCAEKKRNSGKSKSKVGGEVVECRICQEEGEDSDMESPCACAGTLKFAHRKCIQRWCNKKGSITCEICNQIYAPNYSIPPPVRTCSDMLAIDIRQSWGPRVGDRDSHFLAIAVAEQELLQAEYEDYASSSSSVACCRAVALILMLLLLVRHMLLITRDISALQDVSALFNASLQFAGFFLPCYVIARSCYIVQSRRRRQASWSS</sequence>
<evidence type="ECO:0000259" key="5">
    <source>
        <dbReference type="PROSITE" id="PS51292"/>
    </source>
</evidence>
<keyword evidence="7" id="KW-1185">Reference proteome</keyword>
<dbReference type="SUPFAM" id="SSF57850">
    <property type="entry name" value="RING/U-box"/>
    <property type="match status" value="1"/>
</dbReference>
<comment type="caution">
    <text evidence="6">The sequence shown here is derived from an EMBL/GenBank/DDBJ whole genome shotgun (WGS) entry which is preliminary data.</text>
</comment>
<feature type="domain" description="RING-CH-type" evidence="5">
    <location>
        <begin position="92"/>
        <end position="152"/>
    </location>
</feature>